<name>A0AA42CJS9_9HYPH</name>
<evidence type="ECO:0000313" key="2">
    <source>
        <dbReference type="Proteomes" id="UP001165667"/>
    </source>
</evidence>
<comment type="caution">
    <text evidence="1">The sequence shown here is derived from an EMBL/GenBank/DDBJ whole genome shotgun (WGS) entry which is preliminary data.</text>
</comment>
<dbReference type="Proteomes" id="UP001165667">
    <property type="component" value="Unassembled WGS sequence"/>
</dbReference>
<gene>
    <name evidence="1" type="ORF">M8523_17790</name>
</gene>
<dbReference type="EMBL" id="JAMOIM010000012">
    <property type="protein sequence ID" value="MCW6509873.1"/>
    <property type="molecule type" value="Genomic_DNA"/>
</dbReference>
<sequence length="197" mass="22259">MSDSALGSPEGDQDEAEALTLEEVRVAIEHLGPADMLRLAKAAAHFEYRNGRLARDLRQEAFVRVLDGRRKCPRNVNLALSLSNVMRSIASERDREAEHADIDEMIAADSLEAGSMSGIGPDLLEQVRGKLDGEQLLSEALRLFEDNERAKTMFEGIIEDMEGQELRELLGVSQVEFDTLRRLVRRRLDKHFRDRKS</sequence>
<proteinExistence type="predicted"/>
<protein>
    <submittedName>
        <fullName evidence="1">Uncharacterized protein</fullName>
    </submittedName>
</protein>
<keyword evidence="2" id="KW-1185">Reference proteome</keyword>
<reference evidence="1" key="1">
    <citation type="submission" date="2022-05" db="EMBL/GenBank/DDBJ databases">
        <authorList>
            <person name="Pankratov T."/>
        </authorList>
    </citation>
    <scope>NUCLEOTIDE SEQUENCE</scope>
    <source>
        <strain evidence="1">BP6-180914</strain>
    </source>
</reference>
<dbReference type="RefSeq" id="WP_282586246.1">
    <property type="nucleotide sequence ID" value="NZ_JAMOIM010000012.1"/>
</dbReference>
<accession>A0AA42CJS9</accession>
<organism evidence="1 2">
    <name type="scientific">Lichenifustis flavocetrariae</name>
    <dbReference type="NCBI Taxonomy" id="2949735"/>
    <lineage>
        <taxon>Bacteria</taxon>
        <taxon>Pseudomonadati</taxon>
        <taxon>Pseudomonadota</taxon>
        <taxon>Alphaproteobacteria</taxon>
        <taxon>Hyphomicrobiales</taxon>
        <taxon>Lichenihabitantaceae</taxon>
        <taxon>Lichenifustis</taxon>
    </lineage>
</organism>
<dbReference type="AlphaFoldDB" id="A0AA42CJS9"/>
<evidence type="ECO:0000313" key="1">
    <source>
        <dbReference type="EMBL" id="MCW6509873.1"/>
    </source>
</evidence>